<keyword evidence="5" id="KW-1185">Reference proteome</keyword>
<feature type="domain" description="NADH:flavin oxidoreductase/NADH oxidase N-terminal" evidence="2">
    <location>
        <begin position="390"/>
        <end position="723"/>
    </location>
</feature>
<dbReference type="InterPro" id="IPR002938">
    <property type="entry name" value="FAD-bd"/>
</dbReference>
<dbReference type="GO" id="GO:0003959">
    <property type="term" value="F:NADPH dehydrogenase activity"/>
    <property type="evidence" value="ECO:0007669"/>
    <property type="project" value="InterPro"/>
</dbReference>
<evidence type="ECO:0000259" key="3">
    <source>
        <dbReference type="Pfam" id="PF01494"/>
    </source>
</evidence>
<dbReference type="RefSeq" id="WP_090799223.1">
    <property type="nucleotide sequence ID" value="NZ_BOND01000002.1"/>
</dbReference>
<dbReference type="InterPro" id="IPR036188">
    <property type="entry name" value="FAD/NAD-bd_sf"/>
</dbReference>
<feature type="region of interest" description="Disordered" evidence="1">
    <location>
        <begin position="739"/>
        <end position="779"/>
    </location>
</feature>
<dbReference type="GO" id="GO:0010181">
    <property type="term" value="F:FMN binding"/>
    <property type="evidence" value="ECO:0007669"/>
    <property type="project" value="InterPro"/>
</dbReference>
<dbReference type="SUPFAM" id="SSF51905">
    <property type="entry name" value="FAD/NAD(P)-binding domain"/>
    <property type="match status" value="1"/>
</dbReference>
<dbReference type="Pfam" id="PF00724">
    <property type="entry name" value="Oxidored_FMN"/>
    <property type="match status" value="1"/>
</dbReference>
<dbReference type="Gene3D" id="3.30.9.20">
    <property type="match status" value="1"/>
</dbReference>
<dbReference type="GO" id="GO:0050661">
    <property type="term" value="F:NADP binding"/>
    <property type="evidence" value="ECO:0007669"/>
    <property type="project" value="InterPro"/>
</dbReference>
<sequence>MRIAVVGGGPGGLYFAALVRQLGVADEVTVWERNAADDTFGFGVVFSDETLGGIEHADPHIFTEMARSFARWDDVDVHFRGQVHTSGGHGFAAMGRKRLLSVLQQRCRELGVDLRFSTAAPDVELLRESYDLVVASDGVNSTVRTRYADVFRPSVEARRCRYMWLGTDKVFDAFKFYVKETPHGVMQLHGYPYDARASTFIVEMNEQVWRRAGFADHSLLPGESDEKSVEVVRELFQDVLGDAALHVNNSRWLTFATIRNERWRHGNVVLLGDAAHTAHFSIGSGTKLAMEDALALAACLREQVGVSAALIGYEAERRPVVVSTQRAAQASLEWFENLGQYTDQDPTQFAFNIMTRSRRVTHENLRVRDPEFVARVDAWFAGDGEVRPPMFQPFRLRGVELVNRVVVSPMDMYCAEEGVPNDFHLAHLGGKALGGAGLVMTEMVCVSPGGRITPGCTGLYTDSQAAGWRRIVSFVHEHSAAKIGVQLGHSGRKGSTRLMWEGMDEPLPSGNWEVVAPSALPYRPGVNQTPRSLSVDDLGLIREQFVAAARRAVIAGFDLLELHCAHGYLLSSFISPLTNHRTDSYGGSLANRLRFPLEVFDAVRAVWPADLPTSVRISATDWCPDGIDGDDAVEIARAFARAGADIVDVSTGQVSPAEQPAFGRSYQTPFADRIRNETGIATMAVGVISSYDDVNSILLAGRADLCLIGRAHLYDPNWTLHAAAEQGYAGPGAVWPLPWQAGSRRPQSGRSDGPRPRLDLIRTSETGTRHRRWQPGLPI</sequence>
<dbReference type="GO" id="GO:0071949">
    <property type="term" value="F:FAD binding"/>
    <property type="evidence" value="ECO:0007669"/>
    <property type="project" value="InterPro"/>
</dbReference>
<feature type="compositionally biased region" description="Basic and acidic residues" evidence="1">
    <location>
        <begin position="752"/>
        <end position="762"/>
    </location>
</feature>
<dbReference type="OrthoDB" id="3169239at2"/>
<feature type="domain" description="FAD-binding" evidence="3">
    <location>
        <begin position="3"/>
        <end position="323"/>
    </location>
</feature>
<dbReference type="GO" id="GO:0004497">
    <property type="term" value="F:monooxygenase activity"/>
    <property type="evidence" value="ECO:0007669"/>
    <property type="project" value="UniProtKB-KW"/>
</dbReference>
<accession>A0A1H3TEJ8</accession>
<reference evidence="5" key="1">
    <citation type="submission" date="2016-10" db="EMBL/GenBank/DDBJ databases">
        <authorList>
            <person name="Varghese N."/>
            <person name="Submissions S."/>
        </authorList>
    </citation>
    <scope>NUCLEOTIDE SEQUENCE [LARGE SCALE GENOMIC DNA]</scope>
    <source>
        <strain evidence="5">DSM 44718</strain>
    </source>
</reference>
<dbReference type="InterPro" id="IPR013785">
    <property type="entry name" value="Aldolase_TIM"/>
</dbReference>
<organism evidence="4 5">
    <name type="scientific">Asanoa ishikariensis</name>
    <dbReference type="NCBI Taxonomy" id="137265"/>
    <lineage>
        <taxon>Bacteria</taxon>
        <taxon>Bacillati</taxon>
        <taxon>Actinomycetota</taxon>
        <taxon>Actinomycetes</taxon>
        <taxon>Micromonosporales</taxon>
        <taxon>Micromonosporaceae</taxon>
        <taxon>Asanoa</taxon>
    </lineage>
</organism>
<dbReference type="CDD" id="cd02932">
    <property type="entry name" value="OYE_YqiM_FMN"/>
    <property type="match status" value="1"/>
</dbReference>
<dbReference type="InterPro" id="IPR001155">
    <property type="entry name" value="OxRdtase_FMN_N"/>
</dbReference>
<dbReference type="Proteomes" id="UP000199632">
    <property type="component" value="Unassembled WGS sequence"/>
</dbReference>
<dbReference type="EMBL" id="FNQB01000003">
    <property type="protein sequence ID" value="SDZ48723.1"/>
    <property type="molecule type" value="Genomic_DNA"/>
</dbReference>
<evidence type="ECO:0000256" key="1">
    <source>
        <dbReference type="SAM" id="MobiDB-lite"/>
    </source>
</evidence>
<dbReference type="Gene3D" id="3.20.20.70">
    <property type="entry name" value="Aldolase class I"/>
    <property type="match status" value="1"/>
</dbReference>
<name>A0A1H3TEJ8_9ACTN</name>
<dbReference type="PANTHER" id="PTHR43303">
    <property type="entry name" value="NADPH DEHYDROGENASE C23G7.10C-RELATED"/>
    <property type="match status" value="1"/>
</dbReference>
<dbReference type="PRINTS" id="PR00420">
    <property type="entry name" value="RNGMNOXGNASE"/>
</dbReference>
<protein>
    <submittedName>
        <fullName evidence="4">Anthraniloyl-CoA monooxygenase</fullName>
    </submittedName>
</protein>
<evidence type="ECO:0000259" key="2">
    <source>
        <dbReference type="Pfam" id="PF00724"/>
    </source>
</evidence>
<evidence type="ECO:0000313" key="5">
    <source>
        <dbReference type="Proteomes" id="UP000199632"/>
    </source>
</evidence>
<dbReference type="PANTHER" id="PTHR43303:SF3">
    <property type="entry name" value="BLR3436 PROTEIN"/>
    <property type="match status" value="1"/>
</dbReference>
<proteinExistence type="predicted"/>
<keyword evidence="4" id="KW-0503">Monooxygenase</keyword>
<dbReference type="Gene3D" id="3.50.50.60">
    <property type="entry name" value="FAD/NAD(P)-binding domain"/>
    <property type="match status" value="1"/>
</dbReference>
<dbReference type="Pfam" id="PF01494">
    <property type="entry name" value="FAD_binding_3"/>
    <property type="match status" value="1"/>
</dbReference>
<dbReference type="NCBIfam" id="NF006101">
    <property type="entry name" value="PRK08255.1"/>
    <property type="match status" value="1"/>
</dbReference>
<evidence type="ECO:0000313" key="4">
    <source>
        <dbReference type="EMBL" id="SDZ48723.1"/>
    </source>
</evidence>
<dbReference type="AlphaFoldDB" id="A0A1H3TEJ8"/>
<gene>
    <name evidence="4" type="ORF">SAMN05421684_5632</name>
</gene>
<dbReference type="STRING" id="137265.SAMN05421684_5632"/>
<dbReference type="SUPFAM" id="SSF51395">
    <property type="entry name" value="FMN-linked oxidoreductases"/>
    <property type="match status" value="1"/>
</dbReference>
<keyword evidence="4" id="KW-0560">Oxidoreductase</keyword>
<dbReference type="InterPro" id="IPR044152">
    <property type="entry name" value="YqjM-like"/>
</dbReference>